<feature type="compositionally biased region" description="Polar residues" evidence="5">
    <location>
        <begin position="244"/>
        <end position="264"/>
    </location>
</feature>
<dbReference type="SUPFAM" id="SSF57716">
    <property type="entry name" value="Glucocorticoid receptor-like (DNA-binding domain)"/>
    <property type="match status" value="1"/>
</dbReference>
<evidence type="ECO:0000256" key="3">
    <source>
        <dbReference type="ARBA" id="ARBA00022833"/>
    </source>
</evidence>
<dbReference type="AlphaFoldDB" id="A0A1B9I5S0"/>
<dbReference type="GeneID" id="30171289"/>
<reference evidence="7" key="3">
    <citation type="submission" date="2016-07" db="EMBL/GenBank/DDBJ databases">
        <title>Evolution of pathogenesis and genome organization in the Tremellales.</title>
        <authorList>
            <person name="Cuomo C."/>
            <person name="Litvintseva A."/>
            <person name="Heitman J."/>
            <person name="Chen Y."/>
            <person name="Sun S."/>
            <person name="Springer D."/>
            <person name="Dromer F."/>
            <person name="Young S."/>
            <person name="Zeng Q."/>
            <person name="Chapman S."/>
            <person name="Gujja S."/>
            <person name="Saif S."/>
            <person name="Birren B."/>
        </authorList>
    </citation>
    <scope>NUCLEOTIDE SEQUENCE</scope>
    <source>
        <strain evidence="7">CBS 10737</strain>
    </source>
</reference>
<dbReference type="InterPro" id="IPR013088">
    <property type="entry name" value="Znf_NHR/GATA"/>
</dbReference>
<feature type="compositionally biased region" description="Low complexity" evidence="5">
    <location>
        <begin position="226"/>
        <end position="243"/>
    </location>
</feature>
<dbReference type="KEGG" id="kpin:30171289"/>
<reference evidence="8" key="2">
    <citation type="submission" date="2013-07" db="EMBL/GenBank/DDBJ databases">
        <authorList>
            <consortium name="The Broad Institute Genome Sequencing Platform"/>
            <person name="Cuomo C."/>
            <person name="Litvintseva A."/>
            <person name="Chen Y."/>
            <person name="Heitman J."/>
            <person name="Sun S."/>
            <person name="Springer D."/>
            <person name="Dromer F."/>
            <person name="Young S.K."/>
            <person name="Zeng Q."/>
            <person name="Gargeya S."/>
            <person name="Fitzgerald M."/>
            <person name="Abouelleil A."/>
            <person name="Alvarado L."/>
            <person name="Berlin A.M."/>
            <person name="Chapman S.B."/>
            <person name="Dewar J."/>
            <person name="Goldberg J."/>
            <person name="Griggs A."/>
            <person name="Gujja S."/>
            <person name="Hansen M."/>
            <person name="Howarth C."/>
            <person name="Imamovic A."/>
            <person name="Larimer J."/>
            <person name="McCowan C."/>
            <person name="Murphy C."/>
            <person name="Pearson M."/>
            <person name="Priest M."/>
            <person name="Roberts A."/>
            <person name="Saif S."/>
            <person name="Shea T."/>
            <person name="Sykes S."/>
            <person name="Wortman J."/>
            <person name="Nusbaum C."/>
            <person name="Birren B."/>
        </authorList>
    </citation>
    <scope>NUCLEOTIDE SEQUENCE</scope>
    <source>
        <strain evidence="8">CBS 10737</strain>
    </source>
</reference>
<dbReference type="EMBL" id="CP144521">
    <property type="protein sequence ID" value="WWC68638.1"/>
    <property type="molecule type" value="Genomic_DNA"/>
</dbReference>
<dbReference type="Pfam" id="PF00320">
    <property type="entry name" value="GATA"/>
    <property type="match status" value="1"/>
</dbReference>
<keyword evidence="9" id="KW-1185">Reference proteome</keyword>
<feature type="compositionally biased region" description="Polar residues" evidence="5">
    <location>
        <begin position="288"/>
        <end position="299"/>
    </location>
</feature>
<dbReference type="Gene3D" id="3.30.50.10">
    <property type="entry name" value="Erythroid Transcription Factor GATA-1, subunit A"/>
    <property type="match status" value="1"/>
</dbReference>
<name>A0A1B9I5S0_9TREE</name>
<feature type="compositionally biased region" description="Low complexity" evidence="5">
    <location>
        <begin position="32"/>
        <end position="42"/>
    </location>
</feature>
<keyword evidence="2 4" id="KW-0863">Zinc-finger</keyword>
<evidence type="ECO:0000313" key="9">
    <source>
        <dbReference type="Proteomes" id="UP000094020"/>
    </source>
</evidence>
<evidence type="ECO:0000256" key="2">
    <source>
        <dbReference type="ARBA" id="ARBA00022771"/>
    </source>
</evidence>
<feature type="compositionally biased region" description="Polar residues" evidence="5">
    <location>
        <begin position="311"/>
        <end position="322"/>
    </location>
</feature>
<dbReference type="GO" id="GO:0043565">
    <property type="term" value="F:sequence-specific DNA binding"/>
    <property type="evidence" value="ECO:0007669"/>
    <property type="project" value="InterPro"/>
</dbReference>
<dbReference type="CDD" id="cd00202">
    <property type="entry name" value="ZnF_GATA"/>
    <property type="match status" value="1"/>
</dbReference>
<gene>
    <name evidence="7" type="ORF">I206_02920</name>
    <name evidence="8" type="ORF">I206_102569</name>
</gene>
<feature type="region of interest" description="Disordered" evidence="5">
    <location>
        <begin position="19"/>
        <end position="51"/>
    </location>
</feature>
<feature type="compositionally biased region" description="Polar residues" evidence="5">
    <location>
        <begin position="461"/>
        <end position="481"/>
    </location>
</feature>
<accession>A0A1B9I5S0</accession>
<dbReference type="Proteomes" id="UP000094020">
    <property type="component" value="Chromosome 3"/>
</dbReference>
<sequence>MSRQNNQCLPVGYLTSQNLINNSNIPPPPSEPSTSSEATSSPYVPTPLSITSNDLILPKTSQTGLNPQYQRRVQPHDPLQSNLIHEPPCIPSTFLPSCYPESRFSSSSSPFPSGSTELTEGEDSFGAQGQAAWERSAKFGPLGPDLLEGIKLPSSASSPFIPRLESSIGNKNGIGGYQSVALMDLAGIPNIRESGLAPENPTPLYNSWSGSNRTSLGLTTWQPGPSSTSASQLSQSQPSQGYQESSTSSPISIHRQISASPHHTNLSLGGSSSNPSPRFQPYTKHQRAVSSASPATSGSMLPPPNPQQQQMSASGVSNSNTMAMGRSWSEPNLPDNTPRSAGYPGIMYANVPLPEGYMTTPPLGGRPMDSLNIGPEQFANASEVYNYILSAVPHIMPASQSDSDTALSLNYSNSASRQTFESLIDLSSESYQSLTGSTPPIQVYNHNDPLGINQKGKRRNSGSAQGSTSLNGMTTGITENGASGPKKATPKCLGCGATETPEWRRGPMGPRTLCNACGLVHMKLQRKKKKAEEKARLAAASAGDMSKPG</sequence>
<feature type="region of interest" description="Disordered" evidence="5">
    <location>
        <begin position="528"/>
        <end position="549"/>
    </location>
</feature>
<dbReference type="EMBL" id="KI894009">
    <property type="protein sequence ID" value="OCF50862.1"/>
    <property type="molecule type" value="Genomic_DNA"/>
</dbReference>
<dbReference type="PANTHER" id="PTHR47255:SF4">
    <property type="entry name" value="GATA ZINC FINGER DOMAIN-CONTAINING PROTEIN 12"/>
    <property type="match status" value="1"/>
</dbReference>
<protein>
    <recommendedName>
        <fullName evidence="6">GATA-type domain-containing protein</fullName>
    </recommendedName>
</protein>
<feature type="compositionally biased region" description="Low complexity" evidence="5">
    <location>
        <begin position="265"/>
        <end position="277"/>
    </location>
</feature>
<evidence type="ECO:0000259" key="6">
    <source>
        <dbReference type="PROSITE" id="PS50114"/>
    </source>
</evidence>
<dbReference type="PANTHER" id="PTHR47255">
    <property type="entry name" value="GATA TRANSCRIPTION FACTOR 22-RELATED"/>
    <property type="match status" value="1"/>
</dbReference>
<dbReference type="GO" id="GO:0006355">
    <property type="term" value="P:regulation of DNA-templated transcription"/>
    <property type="evidence" value="ECO:0007669"/>
    <property type="project" value="InterPro"/>
</dbReference>
<dbReference type="InterPro" id="IPR000679">
    <property type="entry name" value="Znf_GATA"/>
</dbReference>
<evidence type="ECO:0000256" key="4">
    <source>
        <dbReference type="PROSITE-ProRule" id="PRU00094"/>
    </source>
</evidence>
<feature type="region of interest" description="Disordered" evidence="5">
    <location>
        <begin position="216"/>
        <end position="339"/>
    </location>
</feature>
<dbReference type="OrthoDB" id="2162994at2759"/>
<feature type="domain" description="GATA-type" evidence="6">
    <location>
        <begin position="486"/>
        <end position="521"/>
    </location>
</feature>
<evidence type="ECO:0000313" key="7">
    <source>
        <dbReference type="EMBL" id="OCF50862.1"/>
    </source>
</evidence>
<feature type="compositionally biased region" description="Polar residues" evidence="5">
    <location>
        <begin position="216"/>
        <end position="225"/>
    </location>
</feature>
<organism evidence="7">
    <name type="scientific">Kwoniella pini CBS 10737</name>
    <dbReference type="NCBI Taxonomy" id="1296096"/>
    <lineage>
        <taxon>Eukaryota</taxon>
        <taxon>Fungi</taxon>
        <taxon>Dikarya</taxon>
        <taxon>Basidiomycota</taxon>
        <taxon>Agaricomycotina</taxon>
        <taxon>Tremellomycetes</taxon>
        <taxon>Tremellales</taxon>
        <taxon>Cryptococcaceae</taxon>
        <taxon>Kwoniella</taxon>
    </lineage>
</organism>
<dbReference type="InterPro" id="IPR052138">
    <property type="entry name" value="GATA_ZnFinger_Domain"/>
</dbReference>
<evidence type="ECO:0000313" key="8">
    <source>
        <dbReference type="EMBL" id="WWC68638.1"/>
    </source>
</evidence>
<dbReference type="PROSITE" id="PS50114">
    <property type="entry name" value="GATA_ZN_FINGER_2"/>
    <property type="match status" value="1"/>
</dbReference>
<evidence type="ECO:0000256" key="5">
    <source>
        <dbReference type="SAM" id="MobiDB-lite"/>
    </source>
</evidence>
<keyword evidence="1" id="KW-0479">Metal-binding</keyword>
<evidence type="ECO:0000256" key="1">
    <source>
        <dbReference type="ARBA" id="ARBA00022723"/>
    </source>
</evidence>
<proteinExistence type="predicted"/>
<dbReference type="SMART" id="SM00401">
    <property type="entry name" value="ZnF_GATA"/>
    <property type="match status" value="1"/>
</dbReference>
<feature type="region of interest" description="Disordered" evidence="5">
    <location>
        <begin position="431"/>
        <end position="489"/>
    </location>
</feature>
<dbReference type="STRING" id="1296096.A0A1B9I5S0"/>
<keyword evidence="3" id="KW-0862">Zinc</keyword>
<reference evidence="8" key="4">
    <citation type="submission" date="2024-02" db="EMBL/GenBank/DDBJ databases">
        <title>Comparative genomics of Cryptococcus and Kwoniella reveals pathogenesis evolution and contrasting modes of karyotype evolution via chromosome fusion or intercentromeric recombination.</title>
        <authorList>
            <person name="Coelho M.A."/>
            <person name="David-Palma M."/>
            <person name="Shea T."/>
            <person name="Bowers K."/>
            <person name="McGinley-Smith S."/>
            <person name="Mohammad A.W."/>
            <person name="Gnirke A."/>
            <person name="Yurkov A.M."/>
            <person name="Nowrousian M."/>
            <person name="Sun S."/>
            <person name="Cuomo C.A."/>
            <person name="Heitman J."/>
        </authorList>
    </citation>
    <scope>NUCLEOTIDE SEQUENCE</scope>
    <source>
        <strain evidence="8">CBS 10737</strain>
    </source>
</reference>
<dbReference type="GO" id="GO:0008270">
    <property type="term" value="F:zinc ion binding"/>
    <property type="evidence" value="ECO:0007669"/>
    <property type="project" value="UniProtKB-KW"/>
</dbReference>
<feature type="compositionally biased region" description="Polar residues" evidence="5">
    <location>
        <begin position="431"/>
        <end position="440"/>
    </location>
</feature>
<dbReference type="RefSeq" id="XP_019012081.1">
    <property type="nucleotide sequence ID" value="XM_019154678.1"/>
</dbReference>
<reference evidence="7" key="1">
    <citation type="submission" date="2013-07" db="EMBL/GenBank/DDBJ databases">
        <title>The Genome Sequence of Cryptococcus pinus CBS10737.</title>
        <authorList>
            <consortium name="The Broad Institute Genome Sequencing Platform"/>
            <person name="Cuomo C."/>
            <person name="Litvintseva A."/>
            <person name="Chen Y."/>
            <person name="Heitman J."/>
            <person name="Sun S."/>
            <person name="Springer D."/>
            <person name="Dromer F."/>
            <person name="Young S.K."/>
            <person name="Zeng Q."/>
            <person name="Gargeya S."/>
            <person name="Fitzgerald M."/>
            <person name="Abouelleil A."/>
            <person name="Alvarado L."/>
            <person name="Berlin A.M."/>
            <person name="Chapman S.B."/>
            <person name="Dewar J."/>
            <person name="Goldberg J."/>
            <person name="Griggs A."/>
            <person name="Gujja S."/>
            <person name="Hansen M."/>
            <person name="Howarth C."/>
            <person name="Imamovic A."/>
            <person name="Larimer J."/>
            <person name="McCowan C."/>
            <person name="Murphy C."/>
            <person name="Pearson M."/>
            <person name="Priest M."/>
            <person name="Roberts A."/>
            <person name="Saif S."/>
            <person name="Shea T."/>
            <person name="Sykes S."/>
            <person name="Wortman J."/>
            <person name="Nusbaum C."/>
            <person name="Birren B."/>
        </authorList>
    </citation>
    <scope>NUCLEOTIDE SEQUENCE [LARGE SCALE GENOMIC DNA]</scope>
    <source>
        <strain evidence="7">CBS 10737</strain>
    </source>
</reference>